<dbReference type="EMBL" id="JAGEOJ010000009">
    <property type="protein sequence ID" value="MBO2450051.1"/>
    <property type="molecule type" value="Genomic_DNA"/>
</dbReference>
<reference evidence="1" key="1">
    <citation type="submission" date="2021-03" db="EMBL/GenBank/DDBJ databases">
        <authorList>
            <person name="Kanchanasin P."/>
            <person name="Saeng-In P."/>
            <person name="Phongsopitanun W."/>
            <person name="Yuki M."/>
            <person name="Kudo T."/>
            <person name="Ohkuma M."/>
            <person name="Tanasupawat S."/>
        </authorList>
    </citation>
    <scope>NUCLEOTIDE SEQUENCE</scope>
    <source>
        <strain evidence="1">GKU 128</strain>
    </source>
</reference>
<dbReference type="PIRSF" id="PIRSF017393">
    <property type="entry name" value="MTase_SAV2177"/>
    <property type="match status" value="1"/>
</dbReference>
<keyword evidence="1" id="KW-0808">Transferase</keyword>
<comment type="caution">
    <text evidence="1">The sequence shown here is derived from an EMBL/GenBank/DDBJ whole genome shotgun (WGS) entry which is preliminary data.</text>
</comment>
<dbReference type="Pfam" id="PF04672">
    <property type="entry name" value="Methyltransf_19"/>
    <property type="match status" value="1"/>
</dbReference>
<dbReference type="CDD" id="cd02440">
    <property type="entry name" value="AdoMet_MTases"/>
    <property type="match status" value="1"/>
</dbReference>
<evidence type="ECO:0000313" key="2">
    <source>
        <dbReference type="Proteomes" id="UP000669179"/>
    </source>
</evidence>
<dbReference type="RefSeq" id="WP_208257923.1">
    <property type="nucleotide sequence ID" value="NZ_JAGEOJ010000009.1"/>
</dbReference>
<name>A0A939T2Q8_9ACTN</name>
<dbReference type="Proteomes" id="UP000669179">
    <property type="component" value="Unassembled WGS sequence"/>
</dbReference>
<dbReference type="SUPFAM" id="SSF53335">
    <property type="entry name" value="S-adenosyl-L-methionine-dependent methyltransferases"/>
    <property type="match status" value="1"/>
</dbReference>
<keyword evidence="1" id="KW-0489">Methyltransferase</keyword>
<accession>A0A939T2Q8</accession>
<dbReference type="InterPro" id="IPR006764">
    <property type="entry name" value="SAM_dep_MeTrfase_SAV2177_type"/>
</dbReference>
<gene>
    <name evidence="1" type="ORF">J4573_23310</name>
</gene>
<dbReference type="GO" id="GO:0032259">
    <property type="term" value="P:methylation"/>
    <property type="evidence" value="ECO:0007669"/>
    <property type="project" value="UniProtKB-KW"/>
</dbReference>
<organism evidence="1 2">
    <name type="scientific">Actinomadura barringtoniae</name>
    <dbReference type="NCBI Taxonomy" id="1427535"/>
    <lineage>
        <taxon>Bacteria</taxon>
        <taxon>Bacillati</taxon>
        <taxon>Actinomycetota</taxon>
        <taxon>Actinomycetes</taxon>
        <taxon>Streptosporangiales</taxon>
        <taxon>Thermomonosporaceae</taxon>
        <taxon>Actinomadura</taxon>
    </lineage>
</organism>
<sequence>MTERRLGGLHDPADGWTPTQLEMETPSVARMYDYLLGGKDHLSVDRERADEAVTADPLFPRVVRENRAFLARVVRFLAEEHGIDQFLDIGTGLPTQDNVHQIAQRYNPHAQVVYVDNDPVVLSHGRALLANNDKTTVITADLREPESLLDHPDVKRLIDFERPVALLLLAILHFVPDHQDPHGILDRLRDALPSGSFLAVSHGCPDLRPDVVHRLEEIYSRTASPAKARTRDEVQRFFGDFEMVEPGLEWVPWWRPETEPGEDADLVWFLGGVGRKP</sequence>
<dbReference type="AlphaFoldDB" id="A0A939T2Q8"/>
<dbReference type="Gene3D" id="3.40.50.150">
    <property type="entry name" value="Vaccinia Virus protein VP39"/>
    <property type="match status" value="1"/>
</dbReference>
<protein>
    <submittedName>
        <fullName evidence="1">SAM-dependent methyltransferase</fullName>
    </submittedName>
</protein>
<evidence type="ECO:0000313" key="1">
    <source>
        <dbReference type="EMBL" id="MBO2450051.1"/>
    </source>
</evidence>
<keyword evidence="2" id="KW-1185">Reference proteome</keyword>
<proteinExistence type="predicted"/>
<dbReference type="GO" id="GO:0008168">
    <property type="term" value="F:methyltransferase activity"/>
    <property type="evidence" value="ECO:0007669"/>
    <property type="project" value="UniProtKB-KW"/>
</dbReference>
<dbReference type="InterPro" id="IPR029063">
    <property type="entry name" value="SAM-dependent_MTases_sf"/>
</dbReference>